<dbReference type="EMBL" id="KZ559588">
    <property type="protein sequence ID" value="PLN77807.1"/>
    <property type="molecule type" value="Genomic_DNA"/>
</dbReference>
<keyword evidence="3" id="KW-1185">Reference proteome</keyword>
<proteinExistence type="predicted"/>
<sequence length="73" mass="8093">MTTRLTNSSRKSGISGTVKSKCTVVMDHGVGRKMNWAPRSPSMDPDRNTPDIDAIPFSTRNRHPALIILPQVF</sequence>
<protein>
    <submittedName>
        <fullName evidence="2">Uncharacterized protein</fullName>
    </submittedName>
</protein>
<feature type="region of interest" description="Disordered" evidence="1">
    <location>
        <begin position="32"/>
        <end position="57"/>
    </location>
</feature>
<dbReference type="Proteomes" id="UP000235023">
    <property type="component" value="Unassembled WGS sequence"/>
</dbReference>
<evidence type="ECO:0000313" key="3">
    <source>
        <dbReference type="Proteomes" id="UP000235023"/>
    </source>
</evidence>
<evidence type="ECO:0000313" key="2">
    <source>
        <dbReference type="EMBL" id="PLN77807.1"/>
    </source>
</evidence>
<accession>A0A2J5HKY4</accession>
<gene>
    <name evidence="2" type="ORF">BDW42DRAFT_153791</name>
</gene>
<evidence type="ECO:0000256" key="1">
    <source>
        <dbReference type="SAM" id="MobiDB-lite"/>
    </source>
</evidence>
<reference evidence="3" key="1">
    <citation type="submission" date="2017-12" db="EMBL/GenBank/DDBJ databases">
        <authorList>
            <consortium name="DOE Joint Genome Institute"/>
            <person name="Mondo S.J."/>
            <person name="Kjaerbolling I."/>
            <person name="Vesth T.C."/>
            <person name="Frisvad J.C."/>
            <person name="Nybo J.L."/>
            <person name="Theobald S."/>
            <person name="Kuo A."/>
            <person name="Bowyer P."/>
            <person name="Matsuda Y."/>
            <person name="Lyhne E.K."/>
            <person name="Kogle M.E."/>
            <person name="Clum A."/>
            <person name="Lipzen A."/>
            <person name="Salamov A."/>
            <person name="Ngan C.Y."/>
            <person name="Daum C."/>
            <person name="Chiniquy J."/>
            <person name="Barry K."/>
            <person name="LaButti K."/>
            <person name="Haridas S."/>
            <person name="Simmons B.A."/>
            <person name="Magnuson J.K."/>
            <person name="Mortensen U.H."/>
            <person name="Larsen T.O."/>
            <person name="Grigoriev I.V."/>
            <person name="Baker S.E."/>
            <person name="Andersen M.R."/>
            <person name="Nordberg H.P."/>
            <person name="Cantor M.N."/>
            <person name="Hua S.X."/>
        </authorList>
    </citation>
    <scope>NUCLEOTIDE SEQUENCE [LARGE SCALE GENOMIC DNA]</scope>
    <source>
        <strain evidence="3">IBT 19404</strain>
    </source>
</reference>
<name>A0A2J5HKY4_9EURO</name>
<organism evidence="2 3">
    <name type="scientific">Aspergillus taichungensis</name>
    <dbReference type="NCBI Taxonomy" id="482145"/>
    <lineage>
        <taxon>Eukaryota</taxon>
        <taxon>Fungi</taxon>
        <taxon>Dikarya</taxon>
        <taxon>Ascomycota</taxon>
        <taxon>Pezizomycotina</taxon>
        <taxon>Eurotiomycetes</taxon>
        <taxon>Eurotiomycetidae</taxon>
        <taxon>Eurotiales</taxon>
        <taxon>Aspergillaceae</taxon>
        <taxon>Aspergillus</taxon>
        <taxon>Aspergillus subgen. Circumdati</taxon>
    </lineage>
</organism>
<dbReference type="AlphaFoldDB" id="A0A2J5HKY4"/>